<dbReference type="Proteomes" id="UP000315217">
    <property type="component" value="Unassembled WGS sequence"/>
</dbReference>
<dbReference type="InterPro" id="IPR025862">
    <property type="entry name" value="SelA_trans_N_dom"/>
</dbReference>
<dbReference type="Pfam" id="PF12390">
    <property type="entry name" value="Se-cys_synth_N"/>
    <property type="match status" value="1"/>
</dbReference>
<gene>
    <name evidence="3" type="ORF">E6G98_08850</name>
</gene>
<name>A0A537LP05_9BACT</name>
<evidence type="ECO:0000313" key="3">
    <source>
        <dbReference type="EMBL" id="TMJ09672.1"/>
    </source>
</evidence>
<evidence type="ECO:0000256" key="1">
    <source>
        <dbReference type="SAM" id="MobiDB-lite"/>
    </source>
</evidence>
<comment type="caution">
    <text evidence="3">The sequence shown here is derived from an EMBL/GenBank/DDBJ whole genome shotgun (WGS) entry which is preliminary data.</text>
</comment>
<feature type="non-terminal residue" evidence="3">
    <location>
        <position position="81"/>
    </location>
</feature>
<protein>
    <recommendedName>
        <fullName evidence="2">L-seryl-tRNA selenium transferase N-terminal domain-containing protein</fullName>
    </recommendedName>
</protein>
<feature type="domain" description="L-seryl-tRNA selenium transferase N-terminal" evidence="2">
    <location>
        <begin position="26"/>
        <end position="65"/>
    </location>
</feature>
<dbReference type="AlphaFoldDB" id="A0A537LP05"/>
<sequence length="81" mass="8883">MPSSWRSGSRSATSSTDHLPVSAADLRNLPSVERLVSQFELQDGPGRYPRPLLVDCARAVVEETRARLLRAEAVDTDPHAL</sequence>
<proteinExistence type="predicted"/>
<dbReference type="EMBL" id="VBAI01000154">
    <property type="protein sequence ID" value="TMJ09672.1"/>
    <property type="molecule type" value="Genomic_DNA"/>
</dbReference>
<organism evidence="3 4">
    <name type="scientific">Candidatus Segetimicrobium genomatis</name>
    <dbReference type="NCBI Taxonomy" id="2569760"/>
    <lineage>
        <taxon>Bacteria</taxon>
        <taxon>Bacillati</taxon>
        <taxon>Candidatus Sysuimicrobiota</taxon>
        <taxon>Candidatus Sysuimicrobiia</taxon>
        <taxon>Candidatus Sysuimicrobiales</taxon>
        <taxon>Candidatus Segetimicrobiaceae</taxon>
        <taxon>Candidatus Segetimicrobium</taxon>
    </lineage>
</organism>
<feature type="region of interest" description="Disordered" evidence="1">
    <location>
        <begin position="1"/>
        <end position="22"/>
    </location>
</feature>
<dbReference type="Gene3D" id="3.90.1150.110">
    <property type="match status" value="1"/>
</dbReference>
<accession>A0A537LP05</accession>
<reference evidence="3 4" key="1">
    <citation type="journal article" date="2019" name="Nat. Microbiol.">
        <title>Mediterranean grassland soil C-N compound turnover is dependent on rainfall and depth, and is mediated by genomically divergent microorganisms.</title>
        <authorList>
            <person name="Diamond S."/>
            <person name="Andeer P.F."/>
            <person name="Li Z."/>
            <person name="Crits-Christoph A."/>
            <person name="Burstein D."/>
            <person name="Anantharaman K."/>
            <person name="Lane K.R."/>
            <person name="Thomas B.C."/>
            <person name="Pan C."/>
            <person name="Northen T.R."/>
            <person name="Banfield J.F."/>
        </authorList>
    </citation>
    <scope>NUCLEOTIDE SEQUENCE [LARGE SCALE GENOMIC DNA]</scope>
    <source>
        <strain evidence="3">NP_1</strain>
    </source>
</reference>
<feature type="compositionally biased region" description="Low complexity" evidence="1">
    <location>
        <begin position="1"/>
        <end position="16"/>
    </location>
</feature>
<evidence type="ECO:0000313" key="4">
    <source>
        <dbReference type="Proteomes" id="UP000315217"/>
    </source>
</evidence>
<evidence type="ECO:0000259" key="2">
    <source>
        <dbReference type="Pfam" id="PF12390"/>
    </source>
</evidence>